<sequence length="168" mass="17320">LSQLSPAPLPAAFGRSCRVAGTASLIVPASAPEAAGHRDSVPAGGGSWPRRALLVNSIDGWSVSGCLKRQHEAANPVGVHQRGVQPARQPGAAQRGDRRLRQFVQPVREWRRPVLDALLFGGALQAFKRPGDLARSVAAGRAASEATGRQRALDALGGRGGEAAGGTG</sequence>
<dbReference type="AlphaFoldDB" id="A0A1I8FPR2"/>
<dbReference type="Proteomes" id="UP000095280">
    <property type="component" value="Unplaced"/>
</dbReference>
<proteinExistence type="predicted"/>
<keyword evidence="2" id="KW-1185">Reference proteome</keyword>
<feature type="region of interest" description="Disordered" evidence="1">
    <location>
        <begin position="145"/>
        <end position="168"/>
    </location>
</feature>
<accession>A0A1I8FPR2</accession>
<reference evidence="3" key="1">
    <citation type="submission" date="2016-11" db="UniProtKB">
        <authorList>
            <consortium name="WormBaseParasite"/>
        </authorList>
    </citation>
    <scope>IDENTIFICATION</scope>
</reference>
<organism evidence="2 3">
    <name type="scientific">Macrostomum lignano</name>
    <dbReference type="NCBI Taxonomy" id="282301"/>
    <lineage>
        <taxon>Eukaryota</taxon>
        <taxon>Metazoa</taxon>
        <taxon>Spiralia</taxon>
        <taxon>Lophotrochozoa</taxon>
        <taxon>Platyhelminthes</taxon>
        <taxon>Rhabditophora</taxon>
        <taxon>Macrostomorpha</taxon>
        <taxon>Macrostomida</taxon>
        <taxon>Macrostomidae</taxon>
        <taxon>Macrostomum</taxon>
    </lineage>
</organism>
<dbReference type="WBParaSite" id="maker-unitig_42487-snap-gene-0.3-mRNA-1">
    <property type="protein sequence ID" value="maker-unitig_42487-snap-gene-0.3-mRNA-1"/>
    <property type="gene ID" value="maker-unitig_42487-snap-gene-0.3"/>
</dbReference>
<feature type="compositionally biased region" description="Gly residues" evidence="1">
    <location>
        <begin position="157"/>
        <end position="168"/>
    </location>
</feature>
<evidence type="ECO:0000313" key="2">
    <source>
        <dbReference type="Proteomes" id="UP000095280"/>
    </source>
</evidence>
<name>A0A1I8FPR2_9PLAT</name>
<evidence type="ECO:0000313" key="3">
    <source>
        <dbReference type="WBParaSite" id="maker-unitig_42487-snap-gene-0.3-mRNA-1"/>
    </source>
</evidence>
<evidence type="ECO:0000256" key="1">
    <source>
        <dbReference type="SAM" id="MobiDB-lite"/>
    </source>
</evidence>
<protein>
    <submittedName>
        <fullName evidence="3">DAGKa domain-containing protein</fullName>
    </submittedName>
</protein>